<keyword evidence="1" id="KW-0812">Transmembrane</keyword>
<evidence type="ECO:0000313" key="2">
    <source>
        <dbReference type="EMBL" id="MBN8195776.1"/>
    </source>
</evidence>
<dbReference type="RefSeq" id="WP_170310068.1">
    <property type="nucleotide sequence ID" value="NZ_JAEKJW010000001.1"/>
</dbReference>
<keyword evidence="1" id="KW-1133">Transmembrane helix</keyword>
<accession>A0A8I1SIV7</accession>
<keyword evidence="1" id="KW-0472">Membrane</keyword>
<evidence type="ECO:0000313" key="3">
    <source>
        <dbReference type="Proteomes" id="UP000664405"/>
    </source>
</evidence>
<dbReference type="EMBL" id="JAEKJW010000001">
    <property type="protein sequence ID" value="MBN8195776.1"/>
    <property type="molecule type" value="Genomic_DNA"/>
</dbReference>
<organism evidence="2 3">
    <name type="scientific">Thalassospira povalilytica</name>
    <dbReference type="NCBI Taxonomy" id="732237"/>
    <lineage>
        <taxon>Bacteria</taxon>
        <taxon>Pseudomonadati</taxon>
        <taxon>Pseudomonadota</taxon>
        <taxon>Alphaproteobacteria</taxon>
        <taxon>Rhodospirillales</taxon>
        <taxon>Thalassospiraceae</taxon>
        <taxon>Thalassospira</taxon>
    </lineage>
</organism>
<dbReference type="AlphaFoldDB" id="A0A8I1SIV7"/>
<name>A0A8I1SIV7_9PROT</name>
<gene>
    <name evidence="2" type="ORF">JF547_04770</name>
</gene>
<protein>
    <submittedName>
        <fullName evidence="2">Uncharacterized protein</fullName>
    </submittedName>
</protein>
<sequence length="46" mass="5175">MSEQAQHNKAELEAFLAKRKKKNLVFLIILGGLAVLFFAITILKMS</sequence>
<evidence type="ECO:0000256" key="1">
    <source>
        <dbReference type="SAM" id="Phobius"/>
    </source>
</evidence>
<proteinExistence type="predicted"/>
<dbReference type="Proteomes" id="UP000664405">
    <property type="component" value="Unassembled WGS sequence"/>
</dbReference>
<reference evidence="2" key="1">
    <citation type="submission" date="2020-12" db="EMBL/GenBank/DDBJ databases">
        <title>Oil enriched cultivation method for isolating marine PHA-producing bacteria.</title>
        <authorList>
            <person name="Zheng W."/>
            <person name="Yu S."/>
            <person name="Huang Y."/>
        </authorList>
    </citation>
    <scope>NUCLEOTIDE SEQUENCE</scope>
    <source>
        <strain evidence="2">SY-2-3</strain>
    </source>
</reference>
<feature type="transmembrane region" description="Helical" evidence="1">
    <location>
        <begin position="24"/>
        <end position="43"/>
    </location>
</feature>
<comment type="caution">
    <text evidence="2">The sequence shown here is derived from an EMBL/GenBank/DDBJ whole genome shotgun (WGS) entry which is preliminary data.</text>
</comment>